<feature type="transmembrane region" description="Helical" evidence="2">
    <location>
        <begin position="69"/>
        <end position="87"/>
    </location>
</feature>
<feature type="compositionally biased region" description="Basic and acidic residues" evidence="1">
    <location>
        <begin position="209"/>
        <end position="225"/>
    </location>
</feature>
<feature type="transmembrane region" description="Helical" evidence="2">
    <location>
        <begin position="325"/>
        <end position="344"/>
    </location>
</feature>
<keyword evidence="2" id="KW-0472">Membrane</keyword>
<dbReference type="Proteomes" id="UP000037035">
    <property type="component" value="Unassembled WGS sequence"/>
</dbReference>
<name>A0A0L6UXA2_9BASI</name>
<dbReference type="VEuPathDB" id="FungiDB:VP01_331g8"/>
<keyword evidence="2" id="KW-0812">Transmembrane</keyword>
<gene>
    <name evidence="3" type="ORF">VP01_331g8</name>
</gene>
<keyword evidence="4" id="KW-1185">Reference proteome</keyword>
<organism evidence="3 4">
    <name type="scientific">Puccinia sorghi</name>
    <dbReference type="NCBI Taxonomy" id="27349"/>
    <lineage>
        <taxon>Eukaryota</taxon>
        <taxon>Fungi</taxon>
        <taxon>Dikarya</taxon>
        <taxon>Basidiomycota</taxon>
        <taxon>Pucciniomycotina</taxon>
        <taxon>Pucciniomycetes</taxon>
        <taxon>Pucciniales</taxon>
        <taxon>Pucciniaceae</taxon>
        <taxon>Puccinia</taxon>
    </lineage>
</organism>
<comment type="caution">
    <text evidence="3">The sequence shown here is derived from an EMBL/GenBank/DDBJ whole genome shotgun (WGS) entry which is preliminary data.</text>
</comment>
<evidence type="ECO:0000256" key="1">
    <source>
        <dbReference type="SAM" id="MobiDB-lite"/>
    </source>
</evidence>
<dbReference type="EMBL" id="LAVV01008302">
    <property type="protein sequence ID" value="KNZ53173.1"/>
    <property type="molecule type" value="Genomic_DNA"/>
</dbReference>
<reference evidence="3 4" key="1">
    <citation type="submission" date="2015-08" db="EMBL/GenBank/DDBJ databases">
        <title>Next Generation Sequencing and Analysis of the Genome of Puccinia sorghi L Schw, the Causal Agent of Maize Common Rust.</title>
        <authorList>
            <person name="Rochi L."/>
            <person name="Burguener G."/>
            <person name="Darino M."/>
            <person name="Turjanski A."/>
            <person name="Kreff E."/>
            <person name="Dieguez M.J."/>
            <person name="Sacco F."/>
        </authorList>
    </citation>
    <scope>NUCLEOTIDE SEQUENCE [LARGE SCALE GENOMIC DNA]</scope>
    <source>
        <strain evidence="3 4">RO10H11247</strain>
    </source>
</reference>
<protein>
    <submittedName>
        <fullName evidence="3">Uncharacterized protein</fullName>
    </submittedName>
</protein>
<evidence type="ECO:0000313" key="3">
    <source>
        <dbReference type="EMBL" id="KNZ53173.1"/>
    </source>
</evidence>
<keyword evidence="2" id="KW-1133">Transmembrane helix</keyword>
<evidence type="ECO:0000256" key="2">
    <source>
        <dbReference type="SAM" id="Phobius"/>
    </source>
</evidence>
<feature type="region of interest" description="Disordered" evidence="1">
    <location>
        <begin position="208"/>
        <end position="234"/>
    </location>
</feature>
<evidence type="ECO:0000313" key="4">
    <source>
        <dbReference type="Proteomes" id="UP000037035"/>
    </source>
</evidence>
<dbReference type="AlphaFoldDB" id="A0A0L6UXA2"/>
<accession>A0A0L6UXA2</accession>
<sequence length="564" mass="63843">MIIRLMFKSRDLHFDANPGCKQKLNNKRKTEGKIHKLKMLQYPDLCTIISFWGVVSYPTIVAASCTLNMMVFLVLVLGATMLNHLLLEFPLLTSSLRPLYFIFFSFYSECHSFLLSVPTNILFPILTPLRLLNKKNLFSTQFILKGTLKPPSSVSSRRHFRAPLTEYLAANGLSFRCGFFIILETSEIGCSRKLECFEVDTDWSLHQQRTTDSERRGEAECESKKRMALSPSPRRLVQQLVNQEPARASRRRIHHALAAHPGISSASSSSRTFDEGHTCVLRRLPASFLPHDVRRYVTSTLLLSDPTSLQKGPILFPSTIITPHFFLSLTMVLLFFFFIAVICVPDMATPWTLQTNILVFSRASGVQEVGERLREGRGEAWMMGVEMTSTRKYRTGQMYLEALAHQARETSRIRAQGGTGPAHGEIVMPERSGRAVLLAGIPRNYHPLQLENTLINLGFPIRRAASLPPFHRLSNALYWPLIDPSPSCLTHRLNPPQKPRKNPNKTTSTTRFQVLYTPSIIISDYIVGELNHSVPTWLGSRLDSRSSPDHLQSPGWKLLAKVLY</sequence>
<dbReference type="OrthoDB" id="2502997at2759"/>
<proteinExistence type="predicted"/>